<dbReference type="KEGG" id="ble:BleG1_2416"/>
<dbReference type="Proteomes" id="UP000027142">
    <property type="component" value="Chromosome"/>
</dbReference>
<proteinExistence type="predicted"/>
<gene>
    <name evidence="2" type="ORF">BleG1_2416</name>
</gene>
<sequence length="58" mass="6770">MLIRKVDVFIFIIAFVGVVMMRIIPLSSKPVAYVNNRPTFYTINQKSKLGRLFRILLQ</sequence>
<dbReference type="STRING" id="1246626.BleG1_2416"/>
<dbReference type="EMBL" id="CP003923">
    <property type="protein sequence ID" value="AIC94994.1"/>
    <property type="molecule type" value="Genomic_DNA"/>
</dbReference>
<dbReference type="AlphaFoldDB" id="A0A060M4J7"/>
<evidence type="ECO:0000313" key="2">
    <source>
        <dbReference type="EMBL" id="AIC94994.1"/>
    </source>
</evidence>
<dbReference type="PATRIC" id="fig|1246626.3.peg.2417"/>
<evidence type="ECO:0000256" key="1">
    <source>
        <dbReference type="SAM" id="Phobius"/>
    </source>
</evidence>
<protein>
    <submittedName>
        <fullName evidence="2">Uncharacterized protein</fullName>
    </submittedName>
</protein>
<organism evidence="2 3">
    <name type="scientific">Shouchella lehensis G1</name>
    <dbReference type="NCBI Taxonomy" id="1246626"/>
    <lineage>
        <taxon>Bacteria</taxon>
        <taxon>Bacillati</taxon>
        <taxon>Bacillota</taxon>
        <taxon>Bacilli</taxon>
        <taxon>Bacillales</taxon>
        <taxon>Bacillaceae</taxon>
        <taxon>Shouchella</taxon>
    </lineage>
</organism>
<keyword evidence="1" id="KW-0472">Membrane</keyword>
<reference evidence="2 3" key="1">
    <citation type="journal article" date="2014" name="Gene">
        <title>A comparative genomic analysis of the alkalitolerant soil bacterium Bacillus lehensis G1.</title>
        <authorList>
            <person name="Noor Y.M."/>
            <person name="Samsulrizal N.H."/>
            <person name="Jema'on N.A."/>
            <person name="Low K.O."/>
            <person name="Ramli A.N."/>
            <person name="Alias N.I."/>
            <person name="Damis S.I."/>
            <person name="Fuzi S.F."/>
            <person name="Isa M.N."/>
            <person name="Murad A.M."/>
            <person name="Raih M.F."/>
            <person name="Bakar F.D."/>
            <person name="Najimudin N."/>
            <person name="Mahadi N.M."/>
            <person name="Illias R.M."/>
        </authorList>
    </citation>
    <scope>NUCLEOTIDE SEQUENCE [LARGE SCALE GENOMIC DNA]</scope>
    <source>
        <strain evidence="2 3">G1</strain>
    </source>
</reference>
<evidence type="ECO:0000313" key="3">
    <source>
        <dbReference type="Proteomes" id="UP000027142"/>
    </source>
</evidence>
<dbReference type="RefSeq" id="WP_158318529.1">
    <property type="nucleotide sequence ID" value="NZ_CP003923.1"/>
</dbReference>
<name>A0A060M4J7_9BACI</name>
<accession>A0A060M4J7</accession>
<keyword evidence="1" id="KW-0812">Transmembrane</keyword>
<keyword evidence="3" id="KW-1185">Reference proteome</keyword>
<feature type="transmembrane region" description="Helical" evidence="1">
    <location>
        <begin position="6"/>
        <end position="24"/>
    </location>
</feature>
<dbReference type="HOGENOM" id="CLU_2969819_0_0_9"/>
<keyword evidence="1" id="KW-1133">Transmembrane helix</keyword>